<evidence type="ECO:0000313" key="4">
    <source>
        <dbReference type="EMBL" id="KAI3833295.1"/>
    </source>
</evidence>
<accession>A0AAD4RUV9</accession>
<dbReference type="InterPro" id="IPR002885">
    <property type="entry name" value="PPR_rpt"/>
</dbReference>
<feature type="domain" description="DYW" evidence="3">
    <location>
        <begin position="472"/>
        <end position="563"/>
    </location>
</feature>
<dbReference type="Pfam" id="PF14432">
    <property type="entry name" value="DYW_deaminase"/>
    <property type="match status" value="1"/>
</dbReference>
<dbReference type="Pfam" id="PF01535">
    <property type="entry name" value="PPR"/>
    <property type="match status" value="5"/>
</dbReference>
<organism evidence="4 5">
    <name type="scientific">Papaver atlanticum</name>
    <dbReference type="NCBI Taxonomy" id="357466"/>
    <lineage>
        <taxon>Eukaryota</taxon>
        <taxon>Viridiplantae</taxon>
        <taxon>Streptophyta</taxon>
        <taxon>Embryophyta</taxon>
        <taxon>Tracheophyta</taxon>
        <taxon>Spermatophyta</taxon>
        <taxon>Magnoliopsida</taxon>
        <taxon>Ranunculales</taxon>
        <taxon>Papaveraceae</taxon>
        <taxon>Papaveroideae</taxon>
        <taxon>Papaver</taxon>
    </lineage>
</organism>
<protein>
    <recommendedName>
        <fullName evidence="3">DYW domain-containing protein</fullName>
    </recommendedName>
</protein>
<evidence type="ECO:0000259" key="3">
    <source>
        <dbReference type="Pfam" id="PF14432"/>
    </source>
</evidence>
<evidence type="ECO:0000313" key="5">
    <source>
        <dbReference type="Proteomes" id="UP001202328"/>
    </source>
</evidence>
<dbReference type="PANTHER" id="PTHR47926:SF360">
    <property type="entry name" value="PENTATRICOPEPTIDE REPEAT-CONTAINING PROTEIN"/>
    <property type="match status" value="1"/>
</dbReference>
<dbReference type="FunFam" id="1.25.40.10:FF:000242">
    <property type="entry name" value="Pentatricopeptide repeat-containing protein"/>
    <property type="match status" value="1"/>
</dbReference>
<dbReference type="AlphaFoldDB" id="A0AAD4RUV9"/>
<keyword evidence="5" id="KW-1185">Reference proteome</keyword>
<feature type="repeat" description="PPR" evidence="2">
    <location>
        <begin position="158"/>
        <end position="192"/>
    </location>
</feature>
<gene>
    <name evidence="4" type="ORF">MKW98_006394</name>
</gene>
<dbReference type="InterPro" id="IPR046848">
    <property type="entry name" value="E_motif"/>
</dbReference>
<keyword evidence="1" id="KW-0677">Repeat</keyword>
<comment type="caution">
    <text evidence="4">The sequence shown here is derived from an EMBL/GenBank/DDBJ whole genome shotgun (WGS) entry which is preliminary data.</text>
</comment>
<dbReference type="InterPro" id="IPR011990">
    <property type="entry name" value="TPR-like_helical_dom_sf"/>
</dbReference>
<dbReference type="InterPro" id="IPR032867">
    <property type="entry name" value="DYW_dom"/>
</dbReference>
<name>A0AAD4RUV9_9MAGN</name>
<dbReference type="PANTHER" id="PTHR47926">
    <property type="entry name" value="PENTATRICOPEPTIDE REPEAT-CONTAINING PROTEIN"/>
    <property type="match status" value="1"/>
</dbReference>
<dbReference type="GO" id="GO:0003723">
    <property type="term" value="F:RNA binding"/>
    <property type="evidence" value="ECO:0007669"/>
    <property type="project" value="InterPro"/>
</dbReference>
<reference evidence="4" key="1">
    <citation type="submission" date="2022-04" db="EMBL/GenBank/DDBJ databases">
        <title>A functionally conserved STORR gene fusion in Papaver species that diverged 16.8 million years ago.</title>
        <authorList>
            <person name="Catania T."/>
        </authorList>
    </citation>
    <scope>NUCLEOTIDE SEQUENCE</scope>
    <source>
        <strain evidence="4">S-188037</strain>
    </source>
</reference>
<dbReference type="PROSITE" id="PS51375">
    <property type="entry name" value="PPR"/>
    <property type="match status" value="1"/>
</dbReference>
<sequence length="618" mass="69653">MRCLRQFCSCSSSAASVTSTTSLTPFNNIIRASLEKGSPRKALLDYQTIFSSTSMLPDFQTISHALEACKILSDDRTVVQFHTRMLKSGFDSYPSLLTSLISIYVSHKQFVDYACRLLDEIPKWGFNLYSVNLVIAGYLKAGKFDSANRLFRESPYRDVVSWNSMITGCVRHGSLKEAVSLFRRMLSSGIEPDGFTFASVLTACGRLGAISNGKWVHSLMTEKQIELNYILNAALIDMYSRCGRIETAKEVFESVKRDHISVWNSMITGLAVNGLAWEVIEIFTRLEREDINADSITFVGILSACSHCGLVEQGRQFFNSMRRNYSIEPEIEHYGAMADLLGRAGLLEEAREMIQTMPMKPDVVVWRALLSASRIHGKPEIGELAAGKMSSDLGSGDYVLLSNIYSSAKRWDNAERMREGMRKNGIRKNQGLSWIEVKGVIHQFKAGDRSVPDSDMIYKVLERVNARIKVDGYVPAIELVLMDVSEEEKEGNLNCHSEKLATAYGILKTSPGTEIRISKNLRTCCDCHCWLKMVSRVLNRVIVMRDRIRFHRFESGSCSCGDYCSSRKKEICTYLYNLALKENGKIFPQFQAEAYSPHIQQMASKMRAKQFGFLCHGN</sequence>
<dbReference type="GO" id="GO:0008270">
    <property type="term" value="F:zinc ion binding"/>
    <property type="evidence" value="ECO:0007669"/>
    <property type="project" value="InterPro"/>
</dbReference>
<dbReference type="EMBL" id="JAJJMB010017971">
    <property type="protein sequence ID" value="KAI3833295.1"/>
    <property type="molecule type" value="Genomic_DNA"/>
</dbReference>
<dbReference type="Pfam" id="PF13041">
    <property type="entry name" value="PPR_2"/>
    <property type="match status" value="1"/>
</dbReference>
<evidence type="ECO:0000256" key="2">
    <source>
        <dbReference type="PROSITE-ProRule" id="PRU00708"/>
    </source>
</evidence>
<dbReference type="NCBIfam" id="TIGR00756">
    <property type="entry name" value="PPR"/>
    <property type="match status" value="1"/>
</dbReference>
<dbReference type="GO" id="GO:0009451">
    <property type="term" value="P:RNA modification"/>
    <property type="evidence" value="ECO:0007669"/>
    <property type="project" value="InterPro"/>
</dbReference>
<proteinExistence type="predicted"/>
<dbReference type="Proteomes" id="UP001202328">
    <property type="component" value="Unassembled WGS sequence"/>
</dbReference>
<dbReference type="Gene3D" id="1.25.40.10">
    <property type="entry name" value="Tetratricopeptide repeat domain"/>
    <property type="match status" value="3"/>
</dbReference>
<dbReference type="Pfam" id="PF20431">
    <property type="entry name" value="E_motif"/>
    <property type="match status" value="1"/>
</dbReference>
<evidence type="ECO:0000256" key="1">
    <source>
        <dbReference type="ARBA" id="ARBA00022737"/>
    </source>
</evidence>
<dbReference type="InterPro" id="IPR046960">
    <property type="entry name" value="PPR_At4g14850-like_plant"/>
</dbReference>